<evidence type="ECO:0000313" key="3">
    <source>
        <dbReference type="EMBL" id="KAK7693406.1"/>
    </source>
</evidence>
<keyword evidence="4" id="KW-1185">Reference proteome</keyword>
<dbReference type="AlphaFoldDB" id="A0AAW0GV71"/>
<gene>
    <name evidence="3" type="ORF">QCA50_002974</name>
</gene>
<accession>A0AAW0GV71</accession>
<keyword evidence="1" id="KW-0472">Membrane</keyword>
<comment type="caution">
    <text evidence="3">The sequence shown here is derived from an EMBL/GenBank/DDBJ whole genome shotgun (WGS) entry which is preliminary data.</text>
</comment>
<name>A0AAW0GV71_9APHY</name>
<evidence type="ECO:0000256" key="1">
    <source>
        <dbReference type="SAM" id="Phobius"/>
    </source>
</evidence>
<feature type="transmembrane region" description="Helical" evidence="1">
    <location>
        <begin position="113"/>
        <end position="132"/>
    </location>
</feature>
<keyword evidence="1" id="KW-0812">Transmembrane</keyword>
<sequence>MFLFRSVFVIALILASNSGVMALFVPLWHYAMIAEGPDGALSTVSVIDATGTAPPCPMITPTTPTSSLADISPTPTALLPVEQSTVIDAQNPQASDTDDPQSPLTLSRTNGSIRPMLWGPGVLISLLLAAILL</sequence>
<keyword evidence="1" id="KW-1133">Transmembrane helix</keyword>
<dbReference type="EMBL" id="JASBNA010000003">
    <property type="protein sequence ID" value="KAK7693406.1"/>
    <property type="molecule type" value="Genomic_DNA"/>
</dbReference>
<evidence type="ECO:0000313" key="4">
    <source>
        <dbReference type="Proteomes" id="UP001385951"/>
    </source>
</evidence>
<organism evidence="3 4">
    <name type="scientific">Cerrena zonata</name>
    <dbReference type="NCBI Taxonomy" id="2478898"/>
    <lineage>
        <taxon>Eukaryota</taxon>
        <taxon>Fungi</taxon>
        <taxon>Dikarya</taxon>
        <taxon>Basidiomycota</taxon>
        <taxon>Agaricomycotina</taxon>
        <taxon>Agaricomycetes</taxon>
        <taxon>Polyporales</taxon>
        <taxon>Cerrenaceae</taxon>
        <taxon>Cerrena</taxon>
    </lineage>
</organism>
<feature type="chain" id="PRO_5043687623" evidence="2">
    <location>
        <begin position="23"/>
        <end position="133"/>
    </location>
</feature>
<dbReference type="Proteomes" id="UP001385951">
    <property type="component" value="Unassembled WGS sequence"/>
</dbReference>
<evidence type="ECO:0000256" key="2">
    <source>
        <dbReference type="SAM" id="SignalP"/>
    </source>
</evidence>
<keyword evidence="2" id="KW-0732">Signal</keyword>
<proteinExistence type="predicted"/>
<protein>
    <submittedName>
        <fullName evidence="3">Uncharacterized protein</fullName>
    </submittedName>
</protein>
<reference evidence="3 4" key="1">
    <citation type="submission" date="2022-09" db="EMBL/GenBank/DDBJ databases">
        <authorList>
            <person name="Palmer J.M."/>
        </authorList>
    </citation>
    <scope>NUCLEOTIDE SEQUENCE [LARGE SCALE GENOMIC DNA]</scope>
    <source>
        <strain evidence="3 4">DSM 7382</strain>
    </source>
</reference>
<feature type="signal peptide" evidence="2">
    <location>
        <begin position="1"/>
        <end position="22"/>
    </location>
</feature>